<dbReference type="AlphaFoldDB" id="U4LLX8"/>
<feature type="compositionally biased region" description="Polar residues" evidence="1">
    <location>
        <begin position="1"/>
        <end position="44"/>
    </location>
</feature>
<feature type="region of interest" description="Disordered" evidence="1">
    <location>
        <begin position="1"/>
        <end position="119"/>
    </location>
</feature>
<dbReference type="Proteomes" id="UP000018144">
    <property type="component" value="Unassembled WGS sequence"/>
</dbReference>
<evidence type="ECO:0000313" key="3">
    <source>
        <dbReference type="Proteomes" id="UP000018144"/>
    </source>
</evidence>
<dbReference type="EMBL" id="HF935952">
    <property type="protein sequence ID" value="CCX14353.1"/>
    <property type="molecule type" value="Genomic_DNA"/>
</dbReference>
<feature type="region of interest" description="Disordered" evidence="1">
    <location>
        <begin position="190"/>
        <end position="209"/>
    </location>
</feature>
<dbReference type="OrthoDB" id="10560705at2759"/>
<evidence type="ECO:0000256" key="1">
    <source>
        <dbReference type="SAM" id="MobiDB-lite"/>
    </source>
</evidence>
<name>U4LLX8_PYROM</name>
<reference evidence="2 3" key="1">
    <citation type="journal article" date="2013" name="PLoS Genet.">
        <title>The genome and development-dependent transcriptomes of Pyronema confluens: a window into fungal evolution.</title>
        <authorList>
            <person name="Traeger S."/>
            <person name="Altegoer F."/>
            <person name="Freitag M."/>
            <person name="Gabaldon T."/>
            <person name="Kempken F."/>
            <person name="Kumar A."/>
            <person name="Marcet-Houben M."/>
            <person name="Poggeler S."/>
            <person name="Stajich J.E."/>
            <person name="Nowrousian M."/>
        </authorList>
    </citation>
    <scope>NUCLEOTIDE SEQUENCE [LARGE SCALE GENOMIC DNA]</scope>
    <source>
        <strain evidence="3">CBS 100304</strain>
        <tissue evidence="2">Vegetative mycelium</tissue>
    </source>
</reference>
<keyword evidence="3" id="KW-1185">Reference proteome</keyword>
<feature type="compositionally biased region" description="Polar residues" evidence="1">
    <location>
        <begin position="101"/>
        <end position="110"/>
    </location>
</feature>
<feature type="compositionally biased region" description="Low complexity" evidence="1">
    <location>
        <begin position="49"/>
        <end position="100"/>
    </location>
</feature>
<gene>
    <name evidence="2" type="ORF">PCON_13946</name>
</gene>
<protein>
    <submittedName>
        <fullName evidence="2">Uncharacterized protein</fullName>
    </submittedName>
</protein>
<organism evidence="2 3">
    <name type="scientific">Pyronema omphalodes (strain CBS 100304)</name>
    <name type="common">Pyronema confluens</name>
    <dbReference type="NCBI Taxonomy" id="1076935"/>
    <lineage>
        <taxon>Eukaryota</taxon>
        <taxon>Fungi</taxon>
        <taxon>Dikarya</taxon>
        <taxon>Ascomycota</taxon>
        <taxon>Pezizomycotina</taxon>
        <taxon>Pezizomycetes</taxon>
        <taxon>Pezizales</taxon>
        <taxon>Pyronemataceae</taxon>
        <taxon>Pyronema</taxon>
    </lineage>
</organism>
<sequence>MASGTSDTPMSSAMQSTGSESASMSSVMHTTPAGSESGSMSTTMPPMGSTAMSTSAPTSMSDYSSSELSSGSLMQSGSSMSMSMTHHSSSDPSGSTMMNSGSSEQLTMTPMPSDGSVVMSSTMMNSSMLEPDQSMTQSQSQTSLDSVIAGSTGGYTMPYYGNSTLMTTISTKSTQSSLDIYNSTGTSDWISSTDAGSGGTPTQTQNRYTPPMLAPTLDSSSLAHRVNADGKLAQAYWCALFVVIVLEVSANMASLI</sequence>
<evidence type="ECO:0000313" key="2">
    <source>
        <dbReference type="EMBL" id="CCX14353.1"/>
    </source>
</evidence>
<proteinExistence type="predicted"/>
<feature type="compositionally biased region" description="Polar residues" evidence="1">
    <location>
        <begin position="190"/>
        <end position="208"/>
    </location>
</feature>
<accession>U4LLX8</accession>